<comment type="similarity">
    <text evidence="9">Belongs to the KdpA family.</text>
</comment>
<dbReference type="EMBL" id="CP042425">
    <property type="protein sequence ID" value="QEL13403.1"/>
    <property type="molecule type" value="Genomic_DNA"/>
</dbReference>
<feature type="transmembrane region" description="Helical" evidence="9">
    <location>
        <begin position="396"/>
        <end position="417"/>
    </location>
</feature>
<feature type="transmembrane region" description="Helical" evidence="9">
    <location>
        <begin position="438"/>
        <end position="457"/>
    </location>
</feature>
<name>A0A5C1A4Y7_9BACT</name>
<feature type="transmembrane region" description="Helical" evidence="9">
    <location>
        <begin position="169"/>
        <end position="190"/>
    </location>
</feature>
<keyword evidence="8 9" id="KW-0472">Membrane</keyword>
<keyword evidence="3 9" id="KW-0633">Potassium transport</keyword>
<dbReference type="PANTHER" id="PTHR30607">
    <property type="entry name" value="POTASSIUM-TRANSPORTING ATPASE A CHAIN"/>
    <property type="match status" value="1"/>
</dbReference>
<evidence type="ECO:0000256" key="6">
    <source>
        <dbReference type="ARBA" id="ARBA00022989"/>
    </source>
</evidence>
<comment type="subunit">
    <text evidence="9">The system is composed of three essential subunits: KdpA, KdpB and KdpC.</text>
</comment>
<dbReference type="PANTHER" id="PTHR30607:SF2">
    <property type="entry name" value="POTASSIUM-TRANSPORTING ATPASE POTASSIUM-BINDING SUBUNIT"/>
    <property type="match status" value="1"/>
</dbReference>
<reference evidence="11" key="1">
    <citation type="submission" date="2019-08" db="EMBL/GenBank/DDBJ databases">
        <title>Limnoglobus roseus gen. nov., sp. nov., a novel freshwater planctomycete with a giant genome from the family Gemmataceae.</title>
        <authorList>
            <person name="Kulichevskaya I.S."/>
            <person name="Naumoff D.G."/>
            <person name="Miroshnikov K."/>
            <person name="Ivanova A."/>
            <person name="Philippov D.A."/>
            <person name="Hakobyan A."/>
            <person name="Rijpstra I.C."/>
            <person name="Sinninghe Damste J.S."/>
            <person name="Liesack W."/>
            <person name="Dedysh S.N."/>
        </authorList>
    </citation>
    <scope>NUCLEOTIDE SEQUENCE [LARGE SCALE GENOMIC DNA]</scope>
    <source>
        <strain evidence="11">PX52</strain>
    </source>
</reference>
<keyword evidence="2 9" id="KW-1003">Cell membrane</keyword>
<evidence type="ECO:0000256" key="7">
    <source>
        <dbReference type="ARBA" id="ARBA00023065"/>
    </source>
</evidence>
<feature type="transmembrane region" description="Helical" evidence="9">
    <location>
        <begin position="245"/>
        <end position="265"/>
    </location>
</feature>
<keyword evidence="4 9" id="KW-0812">Transmembrane</keyword>
<evidence type="ECO:0000256" key="3">
    <source>
        <dbReference type="ARBA" id="ARBA00022538"/>
    </source>
</evidence>
<dbReference type="HAMAP" id="MF_00275">
    <property type="entry name" value="KdpA"/>
    <property type="match status" value="1"/>
</dbReference>
<feature type="transmembrane region" description="Helical" evidence="9">
    <location>
        <begin position="522"/>
        <end position="543"/>
    </location>
</feature>
<dbReference type="AlphaFoldDB" id="A0A5C1A4Y7"/>
<protein>
    <recommendedName>
        <fullName evidence="9">Potassium-transporting ATPase potassium-binding subunit</fullName>
    </recommendedName>
    <alternativeName>
        <fullName evidence="9">ATP phosphohydrolase [potassium-transporting] A chain</fullName>
    </alternativeName>
    <alternativeName>
        <fullName evidence="9">Potassium-binding and translocating subunit A</fullName>
    </alternativeName>
    <alternativeName>
        <fullName evidence="9">Potassium-translocating ATPase A chain</fullName>
    </alternativeName>
</protein>
<dbReference type="OrthoDB" id="9763796at2"/>
<dbReference type="NCBIfam" id="TIGR00680">
    <property type="entry name" value="kdpA"/>
    <property type="match status" value="1"/>
</dbReference>
<dbReference type="PIRSF" id="PIRSF001294">
    <property type="entry name" value="K_ATPaseA"/>
    <property type="match status" value="1"/>
</dbReference>
<evidence type="ECO:0000256" key="2">
    <source>
        <dbReference type="ARBA" id="ARBA00022475"/>
    </source>
</evidence>
<organism evidence="10 11">
    <name type="scientific">Limnoglobus roseus</name>
    <dbReference type="NCBI Taxonomy" id="2598579"/>
    <lineage>
        <taxon>Bacteria</taxon>
        <taxon>Pseudomonadati</taxon>
        <taxon>Planctomycetota</taxon>
        <taxon>Planctomycetia</taxon>
        <taxon>Gemmatales</taxon>
        <taxon>Gemmataceae</taxon>
        <taxon>Limnoglobus</taxon>
    </lineage>
</organism>
<dbReference type="InterPro" id="IPR004623">
    <property type="entry name" value="KdpA"/>
</dbReference>
<dbReference type="Pfam" id="PF03814">
    <property type="entry name" value="KdpA"/>
    <property type="match status" value="1"/>
</dbReference>
<sequence>MWLLPILIVGTTVLLSVPIGRYLAGIIDGKYQAPAFLRWFERRLDTGPQNWKQYAASLVIFNTVMFLFGYLVLALQPSLPLNQRDAAFPDGKGMLSPTTIFNTVTSFLTNTNLQHYSGEQHLSYFSQLLFVLWNMFTSAAVGFCALAAVIRGLRGDPHMGNYYVDMWRVVVYVFVPFSVITGILLIAAGMPMTLEPSAEVQTLQPGTQVIARGPVAAILPIKHLGTNGGGFFGANSAHPFENPTAWTNVLECVSILIFPFSLIIMFGRMLNQMRHAVVIYAVMMVMFVGMIGWAVYHDTGKPNPGLLAQPERTVKIVGAEAKVTAPLAALPVDQSGLGNLEGKELRFGPSAGATFAAVTTAVTCGSVNCMHDSLNPLAGLTPLVGMQLNCVFGGKGVGLVNMLIYLVVAVFLAGLMVGRTPEYLGKKIEAREMKLAMLALLVHPILVLGPVGLFAALDWGKAATNNPGAHGFSEILYEFSSASANNGSGFEGLGDTHGFNDPTKNLSAPATYAAHWDLATGLVMLVSRFLPIIAPLALAASLARKKNTPFTTGTMRTDTITFGFVLLGTVMLVGALLFLPSLCLGPVAEHFGPMPFGR</sequence>
<keyword evidence="6 9" id="KW-1133">Transmembrane helix</keyword>
<accession>A0A5C1A4Y7</accession>
<evidence type="ECO:0000256" key="5">
    <source>
        <dbReference type="ARBA" id="ARBA00022958"/>
    </source>
</evidence>
<keyword evidence="11" id="KW-1185">Reference proteome</keyword>
<feature type="transmembrane region" description="Helical" evidence="9">
    <location>
        <begin position="564"/>
        <end position="588"/>
    </location>
</feature>
<dbReference type="RefSeq" id="WP_149108378.1">
    <property type="nucleotide sequence ID" value="NZ_CP042425.1"/>
</dbReference>
<dbReference type="Proteomes" id="UP000324974">
    <property type="component" value="Chromosome"/>
</dbReference>
<dbReference type="GO" id="GO:0008556">
    <property type="term" value="F:P-type potassium transmembrane transporter activity"/>
    <property type="evidence" value="ECO:0007669"/>
    <property type="project" value="InterPro"/>
</dbReference>
<dbReference type="KEGG" id="lrs:PX52LOC_00257"/>
<feature type="transmembrane region" description="Helical" evidence="9">
    <location>
        <begin position="277"/>
        <end position="296"/>
    </location>
</feature>
<evidence type="ECO:0000256" key="4">
    <source>
        <dbReference type="ARBA" id="ARBA00022692"/>
    </source>
</evidence>
<feature type="transmembrane region" description="Helical" evidence="9">
    <location>
        <begin position="124"/>
        <end position="149"/>
    </location>
</feature>
<feature type="transmembrane region" description="Helical" evidence="9">
    <location>
        <begin position="6"/>
        <end position="24"/>
    </location>
</feature>
<gene>
    <name evidence="9 10" type="primary">kdpA</name>
    <name evidence="10" type="ORF">PX52LOC_00257</name>
</gene>
<feature type="transmembrane region" description="Helical" evidence="9">
    <location>
        <begin position="54"/>
        <end position="75"/>
    </location>
</feature>
<evidence type="ECO:0000313" key="11">
    <source>
        <dbReference type="Proteomes" id="UP000324974"/>
    </source>
</evidence>
<dbReference type="GO" id="GO:0005886">
    <property type="term" value="C:plasma membrane"/>
    <property type="evidence" value="ECO:0007669"/>
    <property type="project" value="UniProtKB-SubCell"/>
</dbReference>
<keyword evidence="7 9" id="KW-0406">Ion transport</keyword>
<keyword evidence="1 9" id="KW-0813">Transport</keyword>
<evidence type="ECO:0000256" key="1">
    <source>
        <dbReference type="ARBA" id="ARBA00022448"/>
    </source>
</evidence>
<dbReference type="GO" id="GO:0030955">
    <property type="term" value="F:potassium ion binding"/>
    <property type="evidence" value="ECO:0007669"/>
    <property type="project" value="UniProtKB-UniRule"/>
</dbReference>
<comment type="subcellular location">
    <subcellularLocation>
        <location evidence="9">Cell membrane</location>
        <topology evidence="9">Multi-pass membrane protein</topology>
    </subcellularLocation>
</comment>
<evidence type="ECO:0000256" key="8">
    <source>
        <dbReference type="ARBA" id="ARBA00023136"/>
    </source>
</evidence>
<evidence type="ECO:0000256" key="9">
    <source>
        <dbReference type="HAMAP-Rule" id="MF_00275"/>
    </source>
</evidence>
<comment type="function">
    <text evidence="9">Part of the high-affinity ATP-driven potassium transport (or Kdp) system, which catalyzes the hydrolysis of ATP coupled with the electrogenic transport of potassium into the cytoplasm. This subunit binds the extracellular potassium ions and delivers the ions to the membrane domain of KdpB through an intramembrane tunnel.</text>
</comment>
<keyword evidence="5 9" id="KW-0630">Potassium</keyword>
<evidence type="ECO:0000313" key="10">
    <source>
        <dbReference type="EMBL" id="QEL13403.1"/>
    </source>
</evidence>
<proteinExistence type="inferred from homology"/>